<dbReference type="SUPFAM" id="SSF48452">
    <property type="entry name" value="TPR-like"/>
    <property type="match status" value="1"/>
</dbReference>
<evidence type="ECO:0000256" key="1">
    <source>
        <dbReference type="ARBA" id="ARBA00022679"/>
    </source>
</evidence>
<evidence type="ECO:0000256" key="2">
    <source>
        <dbReference type="ARBA" id="ARBA00022777"/>
    </source>
</evidence>
<evidence type="ECO:0000256" key="3">
    <source>
        <dbReference type="ARBA" id="ARBA00023012"/>
    </source>
</evidence>
<name>A0A495P4Y4_9FLAO</name>
<comment type="caution">
    <text evidence="7">The sequence shown here is derived from an EMBL/GenBank/DDBJ whole genome shotgun (WGS) entry which is preliminary data.</text>
</comment>
<dbReference type="InterPro" id="IPR005467">
    <property type="entry name" value="His_kinase_dom"/>
</dbReference>
<dbReference type="InterPro" id="IPR003594">
    <property type="entry name" value="HATPase_dom"/>
</dbReference>
<reference evidence="7 8" key="1">
    <citation type="submission" date="2018-10" db="EMBL/GenBank/DDBJ databases">
        <title>Genomic Encyclopedia of Archaeal and Bacterial Type Strains, Phase II (KMG-II): from individual species to whole genera.</title>
        <authorList>
            <person name="Goeker M."/>
        </authorList>
    </citation>
    <scope>NUCLEOTIDE SEQUENCE [LARGE SCALE GENOMIC DNA]</scope>
    <source>
        <strain evidence="7 8">DSM 19839</strain>
    </source>
</reference>
<evidence type="ECO:0000313" key="8">
    <source>
        <dbReference type="Proteomes" id="UP000276282"/>
    </source>
</evidence>
<dbReference type="Gene3D" id="1.25.40.10">
    <property type="entry name" value="Tetratricopeptide repeat domain"/>
    <property type="match status" value="2"/>
</dbReference>
<feature type="repeat" description="TPR" evidence="4">
    <location>
        <begin position="203"/>
        <end position="236"/>
    </location>
</feature>
<dbReference type="InterPro" id="IPR050482">
    <property type="entry name" value="Sensor_HK_TwoCompSys"/>
</dbReference>
<dbReference type="Gene3D" id="3.30.565.10">
    <property type="entry name" value="Histidine kinase-like ATPase, C-terminal domain"/>
    <property type="match status" value="1"/>
</dbReference>
<dbReference type="PANTHER" id="PTHR24421:SF60">
    <property type="entry name" value="SENSOR HISTIDINE KINASE COMP"/>
    <property type="match status" value="1"/>
</dbReference>
<dbReference type="PROSITE" id="PS51257">
    <property type="entry name" value="PROKAR_LIPOPROTEIN"/>
    <property type="match status" value="1"/>
</dbReference>
<organism evidence="7 8">
    <name type="scientific">Gillisia mitskevichiae</name>
    <dbReference type="NCBI Taxonomy" id="270921"/>
    <lineage>
        <taxon>Bacteria</taxon>
        <taxon>Pseudomonadati</taxon>
        <taxon>Bacteroidota</taxon>
        <taxon>Flavobacteriia</taxon>
        <taxon>Flavobacteriales</taxon>
        <taxon>Flavobacteriaceae</taxon>
        <taxon>Gillisia</taxon>
    </lineage>
</organism>
<dbReference type="InterPro" id="IPR036890">
    <property type="entry name" value="HATPase_C_sf"/>
</dbReference>
<evidence type="ECO:0000313" key="7">
    <source>
        <dbReference type="EMBL" id="RKS45045.1"/>
    </source>
</evidence>
<dbReference type="AlphaFoldDB" id="A0A495P4Y4"/>
<sequence>MRIPHLFISISFLLAILLISCTSDSTENSIKINSESRLLKSSGVDSANIYFQQGIKEKDPEKMLLSFQKGMAKADRKEDTISLYLLDGIIYSRKRQKNYDSTLDYTDSLIYTAKLQKNTYFVALAYYRKASVFQALNNSEEAYRNYYKSRDLFLQIGDSLRAGQRSLEMANAQSRMSDYYGSQENATNALKLLLKVKDSAYINSAYNVIAMSYRERGFYDDALKEYKNALRYSISKEDSLSFLNNIALVYRDKGNYSSSLSIFQSVLEQKEVADENSQARFIDNYAYTRWMQDSNALVLDELNTALALRLKTKDLNGLTASYEHLSSYFQKSKPDLALDYAFKWLEIARENSSKTSELNALKRIINYSPEEGSKIFTNSFIKLNDSIKQANINAKNTFAKVKFDEEQKLQEILGLEKRNNQQHIEAQQQRDRIIIISLIAAVITLIAAFLLYYFKQRHKKDKIREVYNTETRISKKIHDELANDIYNVMGRLEPLANTEVLDSLENIYTRTRDISRENNEINTSNSYEEDLIANLSNSSSKNTKLIVTGQEDILWANISREKKIVIYRVLQELLVNMKKHSTASLVAIRFIAKSKKVEIRYSDNGKGFDLQNKIPGNGIKNVENRIHSTNGSINFESEEGKGLKVNIQIPV</sequence>
<dbReference type="InterPro" id="IPR019734">
    <property type="entry name" value="TPR_rpt"/>
</dbReference>
<dbReference type="Pfam" id="PF02518">
    <property type="entry name" value="HATPase_c"/>
    <property type="match status" value="1"/>
</dbReference>
<dbReference type="Pfam" id="PF13424">
    <property type="entry name" value="TPR_12"/>
    <property type="match status" value="1"/>
</dbReference>
<dbReference type="PROSITE" id="PS50005">
    <property type="entry name" value="TPR"/>
    <property type="match status" value="1"/>
</dbReference>
<keyword evidence="4" id="KW-0802">TPR repeat</keyword>
<evidence type="ECO:0000259" key="6">
    <source>
        <dbReference type="PROSITE" id="PS50109"/>
    </source>
</evidence>
<gene>
    <name evidence="7" type="ORF">BC962_2720</name>
</gene>
<proteinExistence type="predicted"/>
<dbReference type="EMBL" id="RBLG01000004">
    <property type="protein sequence ID" value="RKS45045.1"/>
    <property type="molecule type" value="Genomic_DNA"/>
</dbReference>
<protein>
    <recommendedName>
        <fullName evidence="6">Histidine kinase domain-containing protein</fullName>
    </recommendedName>
</protein>
<dbReference type="OrthoDB" id="943406at2"/>
<keyword evidence="5" id="KW-0812">Transmembrane</keyword>
<dbReference type="SMART" id="SM00028">
    <property type="entry name" value="TPR"/>
    <property type="match status" value="3"/>
</dbReference>
<dbReference type="PANTHER" id="PTHR24421">
    <property type="entry name" value="NITRATE/NITRITE SENSOR PROTEIN NARX-RELATED"/>
    <property type="match status" value="1"/>
</dbReference>
<feature type="domain" description="Histidine kinase" evidence="6">
    <location>
        <begin position="566"/>
        <end position="651"/>
    </location>
</feature>
<feature type="transmembrane region" description="Helical" evidence="5">
    <location>
        <begin position="433"/>
        <end position="454"/>
    </location>
</feature>
<keyword evidence="5" id="KW-1133">Transmembrane helix</keyword>
<dbReference type="SUPFAM" id="SSF55874">
    <property type="entry name" value="ATPase domain of HSP90 chaperone/DNA topoisomerase II/histidine kinase"/>
    <property type="match status" value="1"/>
</dbReference>
<evidence type="ECO:0000256" key="4">
    <source>
        <dbReference type="PROSITE-ProRule" id="PRU00339"/>
    </source>
</evidence>
<keyword evidence="3" id="KW-0902">Two-component regulatory system</keyword>
<dbReference type="GO" id="GO:0016301">
    <property type="term" value="F:kinase activity"/>
    <property type="evidence" value="ECO:0007669"/>
    <property type="project" value="UniProtKB-KW"/>
</dbReference>
<dbReference type="InterPro" id="IPR011990">
    <property type="entry name" value="TPR-like_helical_dom_sf"/>
</dbReference>
<accession>A0A495P4Y4</accession>
<keyword evidence="2" id="KW-0418">Kinase</keyword>
<evidence type="ECO:0000256" key="5">
    <source>
        <dbReference type="SAM" id="Phobius"/>
    </source>
</evidence>
<dbReference type="CDD" id="cd16917">
    <property type="entry name" value="HATPase_UhpB-NarQ-NarX-like"/>
    <property type="match status" value="1"/>
</dbReference>
<dbReference type="PROSITE" id="PS50109">
    <property type="entry name" value="HIS_KIN"/>
    <property type="match status" value="1"/>
</dbReference>
<keyword evidence="5" id="KW-0472">Membrane</keyword>
<dbReference type="GO" id="GO:0000160">
    <property type="term" value="P:phosphorelay signal transduction system"/>
    <property type="evidence" value="ECO:0007669"/>
    <property type="project" value="UniProtKB-KW"/>
</dbReference>
<keyword evidence="8" id="KW-1185">Reference proteome</keyword>
<dbReference type="Proteomes" id="UP000276282">
    <property type="component" value="Unassembled WGS sequence"/>
</dbReference>
<keyword evidence="1" id="KW-0808">Transferase</keyword>